<evidence type="ECO:0000256" key="11">
    <source>
        <dbReference type="ARBA" id="ARBA00022989"/>
    </source>
</evidence>
<organism evidence="20 21">
    <name type="scientific">Aquicella siphonis</name>
    <dbReference type="NCBI Taxonomy" id="254247"/>
    <lineage>
        <taxon>Bacteria</taxon>
        <taxon>Pseudomonadati</taxon>
        <taxon>Pseudomonadota</taxon>
        <taxon>Gammaproteobacteria</taxon>
        <taxon>Legionellales</taxon>
        <taxon>Coxiellaceae</taxon>
        <taxon>Aquicella</taxon>
    </lineage>
</organism>
<dbReference type="InterPro" id="IPR036150">
    <property type="entry name" value="Cyt_b/b6_C_sf"/>
</dbReference>
<dbReference type="Pfam" id="PF00032">
    <property type="entry name" value="Cytochrom_B_C"/>
    <property type="match status" value="1"/>
</dbReference>
<feature type="transmembrane region" description="Helical" evidence="17">
    <location>
        <begin position="125"/>
        <end position="147"/>
    </location>
</feature>
<dbReference type="SUPFAM" id="SSF81648">
    <property type="entry name" value="a domain/subunit of cytochrome bc1 complex (Ubiquinol-cytochrome c reductase)"/>
    <property type="match status" value="1"/>
</dbReference>
<evidence type="ECO:0000256" key="15">
    <source>
        <dbReference type="PIRSR" id="PIRSR038885-2"/>
    </source>
</evidence>
<dbReference type="PIRSF" id="PIRSF038885">
    <property type="entry name" value="COB"/>
    <property type="match status" value="1"/>
</dbReference>
<keyword evidence="6 15" id="KW-0349">Heme</keyword>
<comment type="subunit">
    <text evidence="3 16">The main subunits of complex b-c1 are: cytochrome b, cytochrome c1 and the Rieske protein.</text>
</comment>
<feature type="domain" description="Cytochrome b/b6 N-terminal region profile" evidence="18">
    <location>
        <begin position="12"/>
        <end position="224"/>
    </location>
</feature>
<dbReference type="InterPro" id="IPR027387">
    <property type="entry name" value="Cytb/b6-like_sf"/>
</dbReference>
<feature type="binding site" description="axial binding residue" evidence="15">
    <location>
        <position position="109"/>
    </location>
    <ligand>
        <name>heme b</name>
        <dbReference type="ChEBI" id="CHEBI:60344"/>
        <label>b566</label>
    </ligand>
    <ligandPart>
        <name>Fe</name>
        <dbReference type="ChEBI" id="CHEBI:18248"/>
    </ligandPart>
</feature>
<feature type="transmembrane region" description="Helical" evidence="17">
    <location>
        <begin position="41"/>
        <end position="65"/>
    </location>
</feature>
<evidence type="ECO:0000256" key="4">
    <source>
        <dbReference type="ARBA" id="ARBA00013531"/>
    </source>
</evidence>
<dbReference type="GO" id="GO:0022904">
    <property type="term" value="P:respiratory electron transport chain"/>
    <property type="evidence" value="ECO:0007669"/>
    <property type="project" value="InterPro"/>
</dbReference>
<evidence type="ECO:0000256" key="10">
    <source>
        <dbReference type="ARBA" id="ARBA00022982"/>
    </source>
</evidence>
<dbReference type="Pfam" id="PF00033">
    <property type="entry name" value="Cytochrome_B"/>
    <property type="match status" value="1"/>
</dbReference>
<dbReference type="PROSITE" id="PS51003">
    <property type="entry name" value="CYTB_CTER"/>
    <property type="match status" value="1"/>
</dbReference>
<feature type="transmembrane region" description="Helical" evidence="17">
    <location>
        <begin position="377"/>
        <end position="396"/>
    </location>
</feature>
<dbReference type="AlphaFoldDB" id="A0A5E4PK72"/>
<feature type="transmembrane region" description="Helical" evidence="17">
    <location>
        <begin position="153"/>
        <end position="171"/>
    </location>
</feature>
<evidence type="ECO:0000256" key="7">
    <source>
        <dbReference type="ARBA" id="ARBA00022660"/>
    </source>
</evidence>
<evidence type="ECO:0000313" key="20">
    <source>
        <dbReference type="EMBL" id="VVC76791.1"/>
    </source>
</evidence>
<comment type="cofactor">
    <cofactor evidence="15">
        <name>heme</name>
        <dbReference type="ChEBI" id="CHEBI:30413"/>
    </cofactor>
    <text evidence="15">Binds 2 heme groups non-covalently.</text>
</comment>
<dbReference type="KEGG" id="asip:AQUSIP_21180"/>
<proteinExistence type="inferred from homology"/>
<evidence type="ECO:0000256" key="14">
    <source>
        <dbReference type="PIRSR" id="PIRSR038885-1"/>
    </source>
</evidence>
<evidence type="ECO:0000256" key="6">
    <source>
        <dbReference type="ARBA" id="ARBA00022617"/>
    </source>
</evidence>
<dbReference type="Gene3D" id="1.20.810.10">
    <property type="entry name" value="Cytochrome Bc1 Complex, Chain C"/>
    <property type="match status" value="1"/>
</dbReference>
<accession>A0A5E4PK72</accession>
<dbReference type="PANTHER" id="PTHR19271:SF16">
    <property type="entry name" value="CYTOCHROME B"/>
    <property type="match status" value="1"/>
</dbReference>
<evidence type="ECO:0000313" key="21">
    <source>
        <dbReference type="Proteomes" id="UP000324194"/>
    </source>
</evidence>
<dbReference type="GO" id="GO:0016491">
    <property type="term" value="F:oxidoreductase activity"/>
    <property type="evidence" value="ECO:0007669"/>
    <property type="project" value="InterPro"/>
</dbReference>
<feature type="transmembrane region" description="Helical" evidence="17">
    <location>
        <begin position="93"/>
        <end position="113"/>
    </location>
</feature>
<evidence type="ECO:0000256" key="3">
    <source>
        <dbReference type="ARBA" id="ARBA00011649"/>
    </source>
</evidence>
<gene>
    <name evidence="20" type="primary">petB</name>
    <name evidence="20" type="ORF">AQUSIP_21180</name>
</gene>
<dbReference type="RefSeq" id="WP_232051881.1">
    <property type="nucleotide sequence ID" value="NZ_LR699119.1"/>
</dbReference>
<evidence type="ECO:0000256" key="9">
    <source>
        <dbReference type="ARBA" id="ARBA00022723"/>
    </source>
</evidence>
<dbReference type="InterPro" id="IPR005798">
    <property type="entry name" value="Cyt_b/b6_C"/>
</dbReference>
<keyword evidence="8 16" id="KW-0812">Transmembrane</keyword>
<dbReference type="GO" id="GO:0008121">
    <property type="term" value="F:quinol-cytochrome-c reductase activity"/>
    <property type="evidence" value="ECO:0007669"/>
    <property type="project" value="InterPro"/>
</dbReference>
<feature type="transmembrane region" description="Helical" evidence="17">
    <location>
        <begin position="315"/>
        <end position="334"/>
    </location>
</feature>
<feature type="transmembrane region" description="Helical" evidence="17">
    <location>
        <begin position="192"/>
        <end position="214"/>
    </location>
</feature>
<dbReference type="InterPro" id="IPR005797">
    <property type="entry name" value="Cyt_b/b6_N"/>
</dbReference>
<keyword evidence="12 15" id="KW-0408">Iron</keyword>
<keyword evidence="9 15" id="KW-0479">Metal-binding</keyword>
<dbReference type="EMBL" id="LR699119">
    <property type="protein sequence ID" value="VVC76791.1"/>
    <property type="molecule type" value="Genomic_DNA"/>
</dbReference>
<dbReference type="SUPFAM" id="SSF81342">
    <property type="entry name" value="Transmembrane di-heme cytochromes"/>
    <property type="match status" value="1"/>
</dbReference>
<evidence type="ECO:0000256" key="1">
    <source>
        <dbReference type="ARBA" id="ARBA00002444"/>
    </source>
</evidence>
<keyword evidence="5 16" id="KW-0813">Transport</keyword>
<sequence length="411" mass="47292">MTDKDLNKKSSFMEWVDKRYPWTDFWKKHLSEYYAPRNFNFWYFFGSFSLLVFVMQILSGIWLVMEYTPTAEGSFSSVQHIMREVRYGWLLRFMHTTGASAFFTVVYLHMYRGLIYGSYKKPRELVWLIGMVIYFCLLIEAFTGYVLPWGQMSYWGAAVITSFASAIPYIGDLILTWLRGGFSVTGVSLHRFFSLHVIAIPLLLAVLIFVHLVALHHVGSNNPDGIEIKDKKNKEGIPLDGIPFHPYYTVKDLVGVVVFLFIFSLVVFFTPKMGGLFIEPDNFIPANPMVTPPEIAPVWYMTPFYAMLRAIPNKLFGLMTMAAGIAIMFVLPWLDRSRVRSIRYKGTYSKIAIMVFVVCFIGLGYLGHEGVSPLRTLMARVFTVGYFGFFLLMPFYSSREKTKHLPERVTG</sequence>
<evidence type="ECO:0000256" key="13">
    <source>
        <dbReference type="ARBA" id="ARBA00023136"/>
    </source>
</evidence>
<evidence type="ECO:0000256" key="8">
    <source>
        <dbReference type="ARBA" id="ARBA00022692"/>
    </source>
</evidence>
<keyword evidence="13 17" id="KW-0472">Membrane</keyword>
<evidence type="ECO:0000256" key="17">
    <source>
        <dbReference type="SAM" id="Phobius"/>
    </source>
</evidence>
<keyword evidence="7 16" id="KW-0679">Respiratory chain</keyword>
<feature type="binding site" description="axial binding residue" evidence="15">
    <location>
        <position position="196"/>
    </location>
    <ligand>
        <name>heme b</name>
        <dbReference type="ChEBI" id="CHEBI:60344"/>
        <label>b562</label>
    </ligand>
    <ligandPart>
        <name>Fe</name>
        <dbReference type="ChEBI" id="CHEBI:18248"/>
    </ligandPart>
</feature>
<keyword evidence="21" id="KW-1185">Reference proteome</keyword>
<dbReference type="InterPro" id="IPR030689">
    <property type="entry name" value="Cytochrome_b"/>
</dbReference>
<evidence type="ECO:0000256" key="2">
    <source>
        <dbReference type="ARBA" id="ARBA00004141"/>
    </source>
</evidence>
<feature type="transmembrane region" description="Helical" evidence="17">
    <location>
        <begin position="253"/>
        <end position="270"/>
    </location>
</feature>
<dbReference type="InterPro" id="IPR048259">
    <property type="entry name" value="Cytochrome_b_N_euk/bac"/>
</dbReference>
<reference evidence="20 21" key="1">
    <citation type="submission" date="2019-08" db="EMBL/GenBank/DDBJ databases">
        <authorList>
            <person name="Guy L."/>
        </authorList>
    </citation>
    <scope>NUCLEOTIDE SEQUENCE [LARGE SCALE GENOMIC DNA]</scope>
    <source>
        <strain evidence="20 21">SGT-108</strain>
    </source>
</reference>
<feature type="binding site" description="axial binding residue" evidence="15">
    <location>
        <position position="95"/>
    </location>
    <ligand>
        <name>heme b</name>
        <dbReference type="ChEBI" id="CHEBI:60344"/>
        <label>b562</label>
    </ligand>
    <ligandPart>
        <name>Fe</name>
        <dbReference type="ChEBI" id="CHEBI:18248"/>
    </ligandPart>
</feature>
<feature type="binding site" evidence="14">
    <location>
        <position position="216"/>
    </location>
    <ligand>
        <name>a ubiquinone</name>
        <dbReference type="ChEBI" id="CHEBI:16389"/>
    </ligand>
</feature>
<evidence type="ECO:0000256" key="5">
    <source>
        <dbReference type="ARBA" id="ARBA00022448"/>
    </source>
</evidence>
<dbReference type="GO" id="GO:0045275">
    <property type="term" value="C:respiratory chain complex III"/>
    <property type="evidence" value="ECO:0007669"/>
    <property type="project" value="InterPro"/>
</dbReference>
<dbReference type="PROSITE" id="PS51002">
    <property type="entry name" value="CYTB_NTER"/>
    <property type="match status" value="1"/>
</dbReference>
<dbReference type="Proteomes" id="UP000324194">
    <property type="component" value="Chromosome 1"/>
</dbReference>
<feature type="transmembrane region" description="Helical" evidence="17">
    <location>
        <begin position="346"/>
        <end position="365"/>
    </location>
</feature>
<keyword evidence="10 16" id="KW-0249">Electron transport</keyword>
<name>A0A5E4PK72_9COXI</name>
<dbReference type="PANTHER" id="PTHR19271">
    <property type="entry name" value="CYTOCHROME B"/>
    <property type="match status" value="1"/>
</dbReference>
<dbReference type="FunFam" id="1.20.810.10:FF:000004">
    <property type="entry name" value="Cytochrome b"/>
    <property type="match status" value="1"/>
</dbReference>
<comment type="cofactor">
    <cofactor evidence="16">
        <name>heme b</name>
        <dbReference type="ChEBI" id="CHEBI:60344"/>
    </cofactor>
    <text evidence="16">Binds 2 heme groups non-covalently.</text>
</comment>
<comment type="subcellular location">
    <subcellularLocation>
        <location evidence="2">Membrane</location>
        <topology evidence="2">Multi-pass membrane protein</topology>
    </subcellularLocation>
</comment>
<evidence type="ECO:0000259" key="19">
    <source>
        <dbReference type="PROSITE" id="PS51003"/>
    </source>
</evidence>
<feature type="binding site" description="axial binding residue" evidence="15">
    <location>
        <position position="211"/>
    </location>
    <ligand>
        <name>heme b</name>
        <dbReference type="ChEBI" id="CHEBI:60344"/>
        <label>b566</label>
    </ligand>
    <ligandPart>
        <name>Fe</name>
        <dbReference type="ChEBI" id="CHEBI:18248"/>
    </ligandPart>
</feature>
<keyword evidence="11 17" id="KW-1133">Transmembrane helix</keyword>
<feature type="domain" description="Cytochrome b/b6 C-terminal region profile" evidence="19">
    <location>
        <begin position="234"/>
        <end position="407"/>
    </location>
</feature>
<evidence type="ECO:0000256" key="12">
    <source>
        <dbReference type="ARBA" id="ARBA00023004"/>
    </source>
</evidence>
<comment type="similarity">
    <text evidence="16">Belongs to the cytochrome b family.</text>
</comment>
<dbReference type="GO" id="GO:0046872">
    <property type="term" value="F:metal ion binding"/>
    <property type="evidence" value="ECO:0007669"/>
    <property type="project" value="UniProtKB-KW"/>
</dbReference>
<protein>
    <recommendedName>
        <fullName evidence="4 16">Cytochrome b</fullName>
    </recommendedName>
</protein>
<comment type="function">
    <text evidence="1 16">Component of the ubiquinol-cytochrome c reductase complex (complex III or cytochrome b-c1 complex), which is a respiratory chain that generates an electrochemical potential coupled to ATP synthesis.</text>
</comment>
<evidence type="ECO:0000259" key="18">
    <source>
        <dbReference type="PROSITE" id="PS51002"/>
    </source>
</evidence>
<dbReference type="CDD" id="cd00284">
    <property type="entry name" value="Cytochrome_b_N"/>
    <property type="match status" value="1"/>
</dbReference>
<evidence type="ECO:0000256" key="16">
    <source>
        <dbReference type="RuleBase" id="RU003385"/>
    </source>
</evidence>
<dbReference type="InterPro" id="IPR016174">
    <property type="entry name" value="Di-haem_cyt_TM"/>
</dbReference>